<protein>
    <submittedName>
        <fullName evidence="1">Uncharacterized protein</fullName>
    </submittedName>
</protein>
<sequence>MGAGLQLSLLQQCPIQVKPYQLRYFAMKEFGYRENAIMLVQGARNPISYVKVPMANGFDCPQEMWPPLRDPY</sequence>
<proteinExistence type="predicted"/>
<name>A0A147JYK5_HADYE</name>
<comment type="caution">
    <text evidence="1">The sequence shown here is derived from an EMBL/GenBank/DDBJ whole genome shotgun (WGS) entry which is preliminary data.</text>
</comment>
<dbReference type="EMBL" id="LQMQ01000017">
    <property type="protein sequence ID" value="KUO41646.1"/>
    <property type="molecule type" value="Genomic_DNA"/>
</dbReference>
<reference evidence="1 2" key="1">
    <citation type="journal article" date="2016" name="Nat. Microbiol.">
        <title>Genomic inference of the metabolism of cosmopolitan subsurface Archaea, Hadesarchaea.</title>
        <authorList>
            <person name="Baker B.J."/>
            <person name="Saw J.H."/>
            <person name="Lind A.E."/>
            <person name="Lazar C.S."/>
            <person name="Hinrichs K.-U."/>
            <person name="Teske A.P."/>
            <person name="Ettema T.J."/>
        </authorList>
    </citation>
    <scope>NUCLEOTIDE SEQUENCE [LARGE SCALE GENOMIC DNA]</scope>
</reference>
<organism evidence="1 2">
    <name type="scientific">Hadarchaeum yellowstonense</name>
    <dbReference type="NCBI Taxonomy" id="1776334"/>
    <lineage>
        <taxon>Archaea</taxon>
        <taxon>Methanobacteriati</taxon>
        <taxon>Candidatus Hadarchaeota</taxon>
        <taxon>Candidatus Hadarchaeia</taxon>
        <taxon>Candidatus Hadarchaeales</taxon>
        <taxon>Candidatus Hadarchaeaceae</taxon>
        <taxon>Candidatus Hadarchaeum</taxon>
    </lineage>
</organism>
<evidence type="ECO:0000313" key="2">
    <source>
        <dbReference type="Proteomes" id="UP000074294"/>
    </source>
</evidence>
<dbReference type="Proteomes" id="UP000074294">
    <property type="component" value="Unassembled WGS sequence"/>
</dbReference>
<gene>
    <name evidence="1" type="ORF">APZ16_03490</name>
</gene>
<evidence type="ECO:0000313" key="1">
    <source>
        <dbReference type="EMBL" id="KUO41646.1"/>
    </source>
</evidence>
<accession>A0A147JYK5</accession>
<dbReference type="AlphaFoldDB" id="A0A147JYK5"/>